<dbReference type="EMBL" id="DVIT01000057">
    <property type="protein sequence ID" value="HIS48520.1"/>
    <property type="molecule type" value="Genomic_DNA"/>
</dbReference>
<comment type="caution">
    <text evidence="1">The sequence shown here is derived from an EMBL/GenBank/DDBJ whole genome shotgun (WGS) entry which is preliminary data.</text>
</comment>
<evidence type="ECO:0000313" key="2">
    <source>
        <dbReference type="Proteomes" id="UP000823927"/>
    </source>
</evidence>
<reference evidence="1" key="2">
    <citation type="journal article" date="2021" name="PeerJ">
        <title>Extensive microbial diversity within the chicken gut microbiome revealed by metagenomics and culture.</title>
        <authorList>
            <person name="Gilroy R."/>
            <person name="Ravi A."/>
            <person name="Getino M."/>
            <person name="Pursley I."/>
            <person name="Horton D.L."/>
            <person name="Alikhan N.F."/>
            <person name="Baker D."/>
            <person name="Gharbi K."/>
            <person name="Hall N."/>
            <person name="Watson M."/>
            <person name="Adriaenssens E.M."/>
            <person name="Foster-Nyarko E."/>
            <person name="Jarju S."/>
            <person name="Secka A."/>
            <person name="Antonio M."/>
            <person name="Oren A."/>
            <person name="Chaudhuri R.R."/>
            <person name="La Ragione R."/>
            <person name="Hildebrand F."/>
            <person name="Pallen M.J."/>
        </authorList>
    </citation>
    <scope>NUCLEOTIDE SEQUENCE</scope>
    <source>
        <strain evidence="1">CHK178-757</strain>
    </source>
</reference>
<dbReference type="Proteomes" id="UP000823927">
    <property type="component" value="Unassembled WGS sequence"/>
</dbReference>
<sequence length="54" mass="6669">MEKMYNREDKKKIREDCLIIEDNTVYEIDWQCMEKKKQQSLNSVDCPKMHKMQD</sequence>
<protein>
    <submittedName>
        <fullName evidence="1">Uncharacterized protein</fullName>
    </submittedName>
</protein>
<gene>
    <name evidence="1" type="ORF">IAB46_13405</name>
</gene>
<proteinExistence type="predicted"/>
<evidence type="ECO:0000313" key="1">
    <source>
        <dbReference type="EMBL" id="HIS48520.1"/>
    </source>
</evidence>
<reference evidence="1" key="1">
    <citation type="submission" date="2020-10" db="EMBL/GenBank/DDBJ databases">
        <authorList>
            <person name="Gilroy R."/>
        </authorList>
    </citation>
    <scope>NUCLEOTIDE SEQUENCE</scope>
    <source>
        <strain evidence="1">CHK178-757</strain>
    </source>
</reference>
<accession>A0A9D1F6Z2</accession>
<organism evidence="1 2">
    <name type="scientific">Candidatus Scybalocola faecigallinarum</name>
    <dbReference type="NCBI Taxonomy" id="2840941"/>
    <lineage>
        <taxon>Bacteria</taxon>
        <taxon>Bacillati</taxon>
        <taxon>Bacillota</taxon>
        <taxon>Clostridia</taxon>
        <taxon>Lachnospirales</taxon>
        <taxon>Lachnospiraceae</taxon>
        <taxon>Lachnospiraceae incertae sedis</taxon>
        <taxon>Candidatus Scybalocola (ex Gilroy et al. 2021)</taxon>
    </lineage>
</organism>
<name>A0A9D1F6Z2_9FIRM</name>
<dbReference type="AlphaFoldDB" id="A0A9D1F6Z2"/>